<keyword evidence="2" id="KW-1185">Reference proteome</keyword>
<gene>
    <name evidence="1" type="ORF">G6047_00795</name>
</gene>
<dbReference type="Proteomes" id="UP000712080">
    <property type="component" value="Unassembled WGS sequence"/>
</dbReference>
<name>A0A972FS68_9FLAO</name>
<dbReference type="RefSeq" id="WP_169525475.1">
    <property type="nucleotide sequence ID" value="NZ_JAAMPU010000091.1"/>
</dbReference>
<dbReference type="AlphaFoldDB" id="A0A972FS68"/>
<organism evidence="1 2">
    <name type="scientific">Flavobacterium silvaticum</name>
    <dbReference type="NCBI Taxonomy" id="1852020"/>
    <lineage>
        <taxon>Bacteria</taxon>
        <taxon>Pseudomonadati</taxon>
        <taxon>Bacteroidota</taxon>
        <taxon>Flavobacteriia</taxon>
        <taxon>Flavobacteriales</taxon>
        <taxon>Flavobacteriaceae</taxon>
        <taxon>Flavobacterium</taxon>
    </lineage>
</organism>
<accession>A0A972FS68</accession>
<protein>
    <recommendedName>
        <fullName evidence="3">Lipoprotein</fullName>
    </recommendedName>
</protein>
<evidence type="ECO:0008006" key="3">
    <source>
        <dbReference type="Google" id="ProtNLM"/>
    </source>
</evidence>
<sequence length="180" mass="21147">MKPNLLLILLIFSIISCQRNENRTTSTDVKISNIDTSKIAIIEYDPTDKFRARTFQNGANATLKNEDLTIIEQALDRVIQKQNPRQIENFREASQNYPKENFKVQDFIIHKESYKRQYIVIENSKGEKEVYVNMFCNDGQIYTNWKKKLIYAHGGGSCFFNFKLNLNSKKYYNVYFNSEA</sequence>
<proteinExistence type="predicted"/>
<evidence type="ECO:0000313" key="1">
    <source>
        <dbReference type="EMBL" id="NMH26555.1"/>
    </source>
</evidence>
<dbReference type="EMBL" id="JAAMPU010000091">
    <property type="protein sequence ID" value="NMH26555.1"/>
    <property type="molecule type" value="Genomic_DNA"/>
</dbReference>
<dbReference type="PROSITE" id="PS51257">
    <property type="entry name" value="PROKAR_LIPOPROTEIN"/>
    <property type="match status" value="1"/>
</dbReference>
<comment type="caution">
    <text evidence="1">The sequence shown here is derived from an EMBL/GenBank/DDBJ whole genome shotgun (WGS) entry which is preliminary data.</text>
</comment>
<evidence type="ECO:0000313" key="2">
    <source>
        <dbReference type="Proteomes" id="UP000712080"/>
    </source>
</evidence>
<reference evidence="1" key="1">
    <citation type="submission" date="2020-02" db="EMBL/GenBank/DDBJ databases">
        <title>Flavobacterium sp. genome.</title>
        <authorList>
            <person name="Jung H.S."/>
            <person name="Baek J.H."/>
            <person name="Jeon C.O."/>
        </authorList>
    </citation>
    <scope>NUCLEOTIDE SEQUENCE</scope>
    <source>
        <strain evidence="1">SE-s28</strain>
    </source>
</reference>